<sequence length="49" mass="5749">MTKLHPPRCGLQHAGQYPQLTTVRDRDHVSYSLNFLFDLTPRGNTRPRR</sequence>
<keyword evidence="2" id="KW-1185">Reference proteome</keyword>
<protein>
    <submittedName>
        <fullName evidence="1">Uncharacterized protein</fullName>
    </submittedName>
</protein>
<dbReference type="EMBL" id="JACHHY010000030">
    <property type="protein sequence ID" value="MBB5020288.1"/>
    <property type="molecule type" value="Genomic_DNA"/>
</dbReference>
<comment type="caution">
    <text evidence="1">The sequence shown here is derived from an EMBL/GenBank/DDBJ whole genome shotgun (WGS) entry which is preliminary data.</text>
</comment>
<reference evidence="1 2" key="1">
    <citation type="submission" date="2020-08" db="EMBL/GenBank/DDBJ databases">
        <title>Genomic Encyclopedia of Type Strains, Phase IV (KMG-IV): sequencing the most valuable type-strain genomes for metagenomic binning, comparative biology and taxonomic classification.</title>
        <authorList>
            <person name="Goeker M."/>
        </authorList>
    </citation>
    <scope>NUCLEOTIDE SEQUENCE [LARGE SCALE GENOMIC DNA]</scope>
    <source>
        <strain evidence="1 2">DSM 27165</strain>
    </source>
</reference>
<evidence type="ECO:0000313" key="1">
    <source>
        <dbReference type="EMBL" id="MBB5020288.1"/>
    </source>
</evidence>
<gene>
    <name evidence="1" type="ORF">HNQ59_003607</name>
</gene>
<name>A0A840MNR8_9PROT</name>
<evidence type="ECO:0000313" key="2">
    <source>
        <dbReference type="Proteomes" id="UP000575898"/>
    </source>
</evidence>
<proteinExistence type="predicted"/>
<accession>A0A840MNR8</accession>
<dbReference type="AlphaFoldDB" id="A0A840MNR8"/>
<organism evidence="1 2">
    <name type="scientific">Chitinivorax tropicus</name>
    <dbReference type="NCBI Taxonomy" id="714531"/>
    <lineage>
        <taxon>Bacteria</taxon>
        <taxon>Pseudomonadati</taxon>
        <taxon>Pseudomonadota</taxon>
        <taxon>Betaproteobacteria</taxon>
        <taxon>Chitinivorax</taxon>
    </lineage>
</organism>
<dbReference type="Proteomes" id="UP000575898">
    <property type="component" value="Unassembled WGS sequence"/>
</dbReference>